<gene>
    <name evidence="13" type="ORF">LTR25_007643</name>
</gene>
<keyword evidence="5" id="KW-0210">Decarboxylase</keyword>
<dbReference type="GO" id="GO:0030976">
    <property type="term" value="F:thiamine pyrophosphate binding"/>
    <property type="evidence" value="ECO:0007669"/>
    <property type="project" value="InterPro"/>
</dbReference>
<dbReference type="GO" id="GO:0005634">
    <property type="term" value="C:nucleus"/>
    <property type="evidence" value="ECO:0007669"/>
    <property type="project" value="TreeGrafter"/>
</dbReference>
<keyword evidence="6 9" id="KW-0460">Magnesium</keyword>
<keyword evidence="7" id="KW-0786">Thiamine pyrophosphate</keyword>
<dbReference type="PANTHER" id="PTHR43452:SF3">
    <property type="entry name" value="TRANSAMINATED AMINO ACID DECARBOXYLASE"/>
    <property type="match status" value="1"/>
</dbReference>
<dbReference type="InterPro" id="IPR011766">
    <property type="entry name" value="TPP_enzyme_TPP-bd"/>
</dbReference>
<evidence type="ECO:0000256" key="6">
    <source>
        <dbReference type="ARBA" id="ARBA00022842"/>
    </source>
</evidence>
<keyword evidence="4 9" id="KW-0479">Metal-binding</keyword>
<comment type="cofactor">
    <cofactor evidence="1">
        <name>thiamine diphosphate</name>
        <dbReference type="ChEBI" id="CHEBI:58937"/>
    </cofactor>
</comment>
<name>A0AAV9Q4N5_9PEZI</name>
<evidence type="ECO:0000256" key="1">
    <source>
        <dbReference type="ARBA" id="ARBA00001964"/>
    </source>
</evidence>
<evidence type="ECO:0000256" key="5">
    <source>
        <dbReference type="ARBA" id="ARBA00022793"/>
    </source>
</evidence>
<dbReference type="Proteomes" id="UP001345827">
    <property type="component" value="Unassembled WGS sequence"/>
</dbReference>
<comment type="caution">
    <text evidence="13">The sequence shown here is derived from an EMBL/GenBank/DDBJ whole genome shotgun (WGS) entry which is preliminary data.</text>
</comment>
<feature type="binding site" evidence="9">
    <location>
        <position position="400"/>
    </location>
    <ligand>
        <name>Mg(2+)</name>
        <dbReference type="ChEBI" id="CHEBI:18420"/>
    </ligand>
</feature>
<comment type="cofactor">
    <cofactor evidence="9">
        <name>Mg(2+)</name>
        <dbReference type="ChEBI" id="CHEBI:18420"/>
    </cofactor>
    <text evidence="9">Binds 1 Mg(2+) per subunit.</text>
</comment>
<feature type="domain" description="Thiamine pyrophosphate enzyme TPP-binding" evidence="12">
    <location>
        <begin position="332"/>
        <end position="407"/>
    </location>
</feature>
<dbReference type="FunFam" id="3.40.50.970:FF:000024">
    <property type="entry name" value="Pyruvate decarboxylase isozyme"/>
    <property type="match status" value="1"/>
</dbReference>
<evidence type="ECO:0000256" key="10">
    <source>
        <dbReference type="SAM" id="Phobius"/>
    </source>
</evidence>
<dbReference type="PIRSF" id="PIRSF036565">
    <property type="entry name" value="Pyruvt_ip_decrb"/>
    <property type="match status" value="1"/>
</dbReference>
<dbReference type="AlphaFoldDB" id="A0AAV9Q4N5"/>
<dbReference type="Gene3D" id="3.40.50.970">
    <property type="match status" value="2"/>
</dbReference>
<evidence type="ECO:0000256" key="9">
    <source>
        <dbReference type="PIRSR" id="PIRSR036565-2"/>
    </source>
</evidence>
<evidence type="ECO:0000259" key="12">
    <source>
        <dbReference type="Pfam" id="PF02775"/>
    </source>
</evidence>
<dbReference type="Pfam" id="PF00205">
    <property type="entry name" value="TPP_enzyme_M"/>
    <property type="match status" value="1"/>
</dbReference>
<dbReference type="InterPro" id="IPR012110">
    <property type="entry name" value="PDC/IPDC-like"/>
</dbReference>
<evidence type="ECO:0000259" key="11">
    <source>
        <dbReference type="Pfam" id="PF00205"/>
    </source>
</evidence>
<accession>A0AAV9Q4N5</accession>
<evidence type="ECO:0000313" key="13">
    <source>
        <dbReference type="EMBL" id="KAK5532939.1"/>
    </source>
</evidence>
<dbReference type="CDD" id="cd02005">
    <property type="entry name" value="TPP_PDC_IPDC"/>
    <property type="match status" value="1"/>
</dbReference>
<dbReference type="InterPro" id="IPR012000">
    <property type="entry name" value="Thiamin_PyroP_enz_cen_dom"/>
</dbReference>
<evidence type="ECO:0000256" key="4">
    <source>
        <dbReference type="ARBA" id="ARBA00022723"/>
    </source>
</evidence>
<feature type="binding site" evidence="9">
    <location>
        <position position="398"/>
    </location>
    <ligand>
        <name>Mg(2+)</name>
        <dbReference type="ChEBI" id="CHEBI:18420"/>
    </ligand>
</feature>
<evidence type="ECO:0000256" key="8">
    <source>
        <dbReference type="ARBA" id="ARBA00023239"/>
    </source>
</evidence>
<comment type="similarity">
    <text evidence="2">Belongs to the TPP enzyme family.</text>
</comment>
<dbReference type="Pfam" id="PF02775">
    <property type="entry name" value="TPP_enzyme_C"/>
    <property type="match status" value="1"/>
</dbReference>
<dbReference type="GO" id="GO:0000287">
    <property type="term" value="F:magnesium ion binding"/>
    <property type="evidence" value="ECO:0007669"/>
    <property type="project" value="InterPro"/>
</dbReference>
<keyword evidence="8" id="KW-0456">Lyase</keyword>
<proteinExistence type="inferred from homology"/>
<protein>
    <recommendedName>
        <fullName evidence="3">Pyruvate decarboxylase</fullName>
    </recommendedName>
</protein>
<evidence type="ECO:0000256" key="7">
    <source>
        <dbReference type="ARBA" id="ARBA00023052"/>
    </source>
</evidence>
<evidence type="ECO:0000313" key="14">
    <source>
        <dbReference type="Proteomes" id="UP001345827"/>
    </source>
</evidence>
<dbReference type="PANTHER" id="PTHR43452">
    <property type="entry name" value="PYRUVATE DECARBOXYLASE"/>
    <property type="match status" value="1"/>
</dbReference>
<feature type="binding site" evidence="9">
    <location>
        <position position="370"/>
    </location>
    <ligand>
        <name>Mg(2+)</name>
        <dbReference type="ChEBI" id="CHEBI:18420"/>
    </ligand>
</feature>
<dbReference type="GO" id="GO:0000949">
    <property type="term" value="P:aromatic amino acid family catabolic process to alcohol via Ehrlich pathway"/>
    <property type="evidence" value="ECO:0007669"/>
    <property type="project" value="TreeGrafter"/>
</dbReference>
<dbReference type="Gene3D" id="3.40.50.1220">
    <property type="entry name" value="TPP-binding domain"/>
    <property type="match status" value="1"/>
</dbReference>
<evidence type="ECO:0000256" key="3">
    <source>
        <dbReference type="ARBA" id="ARBA00014422"/>
    </source>
</evidence>
<evidence type="ECO:0000256" key="2">
    <source>
        <dbReference type="ARBA" id="ARBA00007812"/>
    </source>
</evidence>
<feature type="transmembrane region" description="Helical" evidence="10">
    <location>
        <begin position="336"/>
        <end position="354"/>
    </location>
</feature>
<dbReference type="GO" id="GO:0004737">
    <property type="term" value="F:pyruvate decarboxylase activity"/>
    <property type="evidence" value="ECO:0007669"/>
    <property type="project" value="TreeGrafter"/>
</dbReference>
<dbReference type="SUPFAM" id="SSF52467">
    <property type="entry name" value="DHS-like NAD/FAD-binding domain"/>
    <property type="match status" value="1"/>
</dbReference>
<dbReference type="GO" id="GO:0005829">
    <property type="term" value="C:cytosol"/>
    <property type="evidence" value="ECO:0007669"/>
    <property type="project" value="TreeGrafter"/>
</dbReference>
<organism evidence="13 14">
    <name type="scientific">Vermiconidia calcicola</name>
    <dbReference type="NCBI Taxonomy" id="1690605"/>
    <lineage>
        <taxon>Eukaryota</taxon>
        <taxon>Fungi</taxon>
        <taxon>Dikarya</taxon>
        <taxon>Ascomycota</taxon>
        <taxon>Pezizomycotina</taxon>
        <taxon>Dothideomycetes</taxon>
        <taxon>Dothideomycetidae</taxon>
        <taxon>Mycosphaerellales</taxon>
        <taxon>Extremaceae</taxon>
        <taxon>Vermiconidia</taxon>
    </lineage>
</organism>
<keyword evidence="10" id="KW-1133">Transmembrane helix</keyword>
<keyword evidence="10" id="KW-0472">Membrane</keyword>
<dbReference type="SUPFAM" id="SSF52518">
    <property type="entry name" value="Thiamin diphosphate-binding fold (THDP-binding)"/>
    <property type="match status" value="2"/>
</dbReference>
<dbReference type="InterPro" id="IPR029061">
    <property type="entry name" value="THDP-binding"/>
</dbReference>
<keyword evidence="14" id="KW-1185">Reference proteome</keyword>
<reference evidence="13 14" key="1">
    <citation type="submission" date="2023-06" db="EMBL/GenBank/DDBJ databases">
        <title>Black Yeasts Isolated from many extreme environments.</title>
        <authorList>
            <person name="Coleine C."/>
            <person name="Stajich J.E."/>
            <person name="Selbmann L."/>
        </authorList>
    </citation>
    <scope>NUCLEOTIDE SEQUENCE [LARGE SCALE GENOMIC DNA]</scope>
    <source>
        <strain evidence="13 14">CCFEE 5887</strain>
    </source>
</reference>
<dbReference type="EMBL" id="JAXLQG010000014">
    <property type="protein sequence ID" value="KAK5532939.1"/>
    <property type="molecule type" value="Genomic_DNA"/>
</dbReference>
<dbReference type="InterPro" id="IPR029035">
    <property type="entry name" value="DHS-like_NAD/FAD-binding_dom"/>
</dbReference>
<sequence length="494" mass="54764">MGVGELSALNGVAGAYTEQVKLIHIVGTTARELMKKRAMIHHCLGPEPDHTVYEKISHHVRAAHCWLTDSKTAPAEIDRVIHKCYEASIPVYIFVPMDMVHEPVSADILFQPAELTPKGDGSSEIQAVQAILDLVYRAQRPIILIDALVARHEAKNQAREFVELTKFPTFAAPMGKGIIDEDKPYFCGIYSGQISRPGITSAVEDESDLIIDLGPFLSDSNTGGHSRRIPIDKYVAVNPHDVKVADRTYGLTRITSFLDRLNGELDVNKLQNVVPLRFQSPAVIESESAAITQEWIWDRMSSFLLPNDTVVVESGTAQFGFPDTKLPPNVLYITQVYYGCIGYAVPAILGAFIGQRERGVSGRGILVVGDGSLQLSVQEIGTMIKLGLEDIILIILNNKGFTIERAIHGPERDYNNIAQWEHQLMLSFFGDNDGVKKSHKIRTKTEFDKVVTSRDFLTTKGIQVLEVFMGTFDVPWRLRDQIALIRAGKQTGSV</sequence>
<dbReference type="InterPro" id="IPR047214">
    <property type="entry name" value="TPP_PDC_IPDC"/>
</dbReference>
<keyword evidence="10" id="KW-0812">Transmembrane</keyword>
<feature type="domain" description="Thiamine pyrophosphate enzyme central" evidence="11">
    <location>
        <begin position="128"/>
        <end position="247"/>
    </location>
</feature>